<keyword evidence="7" id="KW-1185">Reference proteome</keyword>
<name>A0A8J8NBI8_HALGN</name>
<dbReference type="OrthoDB" id="313293at2759"/>
<proteinExistence type="predicted"/>
<sequence length="116" mass="13121">MLGNKGITECIICLTDFQQGETVIRLKCNEQHQFHEECLQGWVLNNFTCPLCREPILQAPAILQRIKTMNRLQASEYGAGDEENQLAEILANQRILTNRLGVARAQPGVLHPAFLY</sequence>
<dbReference type="PANTHER" id="PTHR45969:SF69">
    <property type="entry name" value="FINGER DOMAIN PROTEIN, PUTATIVE (AFU_ORTHOLOGUE AFUA_3G12190)-RELATED"/>
    <property type="match status" value="1"/>
</dbReference>
<keyword evidence="1" id="KW-0479">Metal-binding</keyword>
<keyword evidence="2 4" id="KW-0863">Zinc-finger</keyword>
<reference evidence="6" key="1">
    <citation type="submission" date="2019-06" db="EMBL/GenBank/DDBJ databases">
        <authorList>
            <person name="Zheng W."/>
        </authorList>
    </citation>
    <scope>NUCLEOTIDE SEQUENCE</scope>
    <source>
        <strain evidence="6">QDHG01</strain>
    </source>
</reference>
<dbReference type="InterPro" id="IPR013083">
    <property type="entry name" value="Znf_RING/FYVE/PHD"/>
</dbReference>
<dbReference type="Proteomes" id="UP000785679">
    <property type="component" value="Unassembled WGS sequence"/>
</dbReference>
<gene>
    <name evidence="6" type="ORF">FGO68_gene17321</name>
</gene>
<dbReference type="GO" id="GO:0061630">
    <property type="term" value="F:ubiquitin protein ligase activity"/>
    <property type="evidence" value="ECO:0007669"/>
    <property type="project" value="TreeGrafter"/>
</dbReference>
<protein>
    <recommendedName>
        <fullName evidence="5">RING-type domain-containing protein</fullName>
    </recommendedName>
</protein>
<evidence type="ECO:0000256" key="2">
    <source>
        <dbReference type="ARBA" id="ARBA00022771"/>
    </source>
</evidence>
<dbReference type="SUPFAM" id="SSF57850">
    <property type="entry name" value="RING/U-box"/>
    <property type="match status" value="1"/>
</dbReference>
<dbReference type="GO" id="GO:0008270">
    <property type="term" value="F:zinc ion binding"/>
    <property type="evidence" value="ECO:0007669"/>
    <property type="project" value="UniProtKB-KW"/>
</dbReference>
<keyword evidence="3" id="KW-0862">Zinc</keyword>
<organism evidence="6 7">
    <name type="scientific">Halteria grandinella</name>
    <dbReference type="NCBI Taxonomy" id="5974"/>
    <lineage>
        <taxon>Eukaryota</taxon>
        <taxon>Sar</taxon>
        <taxon>Alveolata</taxon>
        <taxon>Ciliophora</taxon>
        <taxon>Intramacronucleata</taxon>
        <taxon>Spirotrichea</taxon>
        <taxon>Stichotrichia</taxon>
        <taxon>Sporadotrichida</taxon>
        <taxon>Halteriidae</taxon>
        <taxon>Halteria</taxon>
    </lineage>
</organism>
<evidence type="ECO:0000256" key="1">
    <source>
        <dbReference type="ARBA" id="ARBA00022723"/>
    </source>
</evidence>
<evidence type="ECO:0000259" key="5">
    <source>
        <dbReference type="PROSITE" id="PS50089"/>
    </source>
</evidence>
<dbReference type="GO" id="GO:0016567">
    <property type="term" value="P:protein ubiquitination"/>
    <property type="evidence" value="ECO:0007669"/>
    <property type="project" value="TreeGrafter"/>
</dbReference>
<dbReference type="PROSITE" id="PS50089">
    <property type="entry name" value="ZF_RING_2"/>
    <property type="match status" value="1"/>
</dbReference>
<evidence type="ECO:0000256" key="4">
    <source>
        <dbReference type="PROSITE-ProRule" id="PRU00175"/>
    </source>
</evidence>
<evidence type="ECO:0000313" key="7">
    <source>
        <dbReference type="Proteomes" id="UP000785679"/>
    </source>
</evidence>
<accession>A0A8J8NBI8</accession>
<comment type="caution">
    <text evidence="6">The sequence shown here is derived from an EMBL/GenBank/DDBJ whole genome shotgun (WGS) entry which is preliminary data.</text>
</comment>
<dbReference type="PANTHER" id="PTHR45969">
    <property type="entry name" value="RING ZINC FINGER PROTEIN-RELATED"/>
    <property type="match status" value="1"/>
</dbReference>
<dbReference type="Pfam" id="PF13639">
    <property type="entry name" value="zf-RING_2"/>
    <property type="match status" value="1"/>
</dbReference>
<dbReference type="Gene3D" id="3.30.40.10">
    <property type="entry name" value="Zinc/RING finger domain, C3HC4 (zinc finger)"/>
    <property type="match status" value="1"/>
</dbReference>
<evidence type="ECO:0000313" key="6">
    <source>
        <dbReference type="EMBL" id="TNV71862.1"/>
    </source>
</evidence>
<feature type="domain" description="RING-type" evidence="5">
    <location>
        <begin position="10"/>
        <end position="53"/>
    </location>
</feature>
<dbReference type="SMART" id="SM00184">
    <property type="entry name" value="RING"/>
    <property type="match status" value="1"/>
</dbReference>
<dbReference type="EMBL" id="RRYP01026306">
    <property type="protein sequence ID" value="TNV71862.1"/>
    <property type="molecule type" value="Genomic_DNA"/>
</dbReference>
<dbReference type="InterPro" id="IPR001841">
    <property type="entry name" value="Znf_RING"/>
</dbReference>
<dbReference type="AlphaFoldDB" id="A0A8J8NBI8"/>
<evidence type="ECO:0000256" key="3">
    <source>
        <dbReference type="ARBA" id="ARBA00022833"/>
    </source>
</evidence>